<evidence type="ECO:0000313" key="3">
    <source>
        <dbReference type="Proteomes" id="UP000694044"/>
    </source>
</evidence>
<reference evidence="2" key="1">
    <citation type="submission" date="2021-02" db="EMBL/GenBank/DDBJ databases">
        <authorList>
            <person name="Palmer J.M."/>
        </authorList>
    </citation>
    <scope>NUCLEOTIDE SEQUENCE</scope>
    <source>
        <strain evidence="2">SCRP734</strain>
    </source>
</reference>
<proteinExistence type="predicted"/>
<accession>A0A8T1VAP0</accession>
<sequence>MHSQTEAFALRAARGVLAERHDALPDLNFKPGLHGMYRDYGTKSPSPAASLFEHSRAIELAMRVYHRPADHATDHIMGTGGAASAVARVLRRLLVEARFADGGAMHKIRSLATWTEECPSLVAACRRAPGERARQSSPPRGFLGGSPGSSRKIHTGLFECCR</sequence>
<dbReference type="AlphaFoldDB" id="A0A8T1VAP0"/>
<evidence type="ECO:0000256" key="1">
    <source>
        <dbReference type="SAM" id="MobiDB-lite"/>
    </source>
</evidence>
<feature type="region of interest" description="Disordered" evidence="1">
    <location>
        <begin position="129"/>
        <end position="150"/>
    </location>
</feature>
<protein>
    <submittedName>
        <fullName evidence="2">Uncharacterized protein</fullName>
    </submittedName>
</protein>
<dbReference type="Proteomes" id="UP000694044">
    <property type="component" value="Unassembled WGS sequence"/>
</dbReference>
<dbReference type="EMBL" id="JAGDFM010000429">
    <property type="protein sequence ID" value="KAG7378377.1"/>
    <property type="molecule type" value="Genomic_DNA"/>
</dbReference>
<gene>
    <name evidence="2" type="ORF">PHYPSEUDO_010158</name>
</gene>
<organism evidence="2 3">
    <name type="scientific">Phytophthora pseudosyringae</name>
    <dbReference type="NCBI Taxonomy" id="221518"/>
    <lineage>
        <taxon>Eukaryota</taxon>
        <taxon>Sar</taxon>
        <taxon>Stramenopiles</taxon>
        <taxon>Oomycota</taxon>
        <taxon>Peronosporomycetes</taxon>
        <taxon>Peronosporales</taxon>
        <taxon>Peronosporaceae</taxon>
        <taxon>Phytophthora</taxon>
    </lineage>
</organism>
<comment type="caution">
    <text evidence="2">The sequence shown here is derived from an EMBL/GenBank/DDBJ whole genome shotgun (WGS) entry which is preliminary data.</text>
</comment>
<keyword evidence="3" id="KW-1185">Reference proteome</keyword>
<name>A0A8T1VAP0_9STRA</name>
<evidence type="ECO:0000313" key="2">
    <source>
        <dbReference type="EMBL" id="KAG7378377.1"/>
    </source>
</evidence>